<evidence type="ECO:0000256" key="1">
    <source>
        <dbReference type="SAM" id="MobiDB-lite"/>
    </source>
</evidence>
<dbReference type="InParanoid" id="A0A2K2CCI8"/>
<dbReference type="Proteomes" id="UP000006729">
    <property type="component" value="Chromosome 1"/>
</dbReference>
<proteinExistence type="predicted"/>
<organism evidence="2 3">
    <name type="scientific">Populus trichocarpa</name>
    <name type="common">Western balsam poplar</name>
    <name type="synonym">Populus balsamifera subsp. trichocarpa</name>
    <dbReference type="NCBI Taxonomy" id="3694"/>
    <lineage>
        <taxon>Eukaryota</taxon>
        <taxon>Viridiplantae</taxon>
        <taxon>Streptophyta</taxon>
        <taxon>Embryophyta</taxon>
        <taxon>Tracheophyta</taxon>
        <taxon>Spermatophyta</taxon>
        <taxon>Magnoliopsida</taxon>
        <taxon>eudicotyledons</taxon>
        <taxon>Gunneridae</taxon>
        <taxon>Pentapetalae</taxon>
        <taxon>rosids</taxon>
        <taxon>fabids</taxon>
        <taxon>Malpighiales</taxon>
        <taxon>Salicaceae</taxon>
        <taxon>Saliceae</taxon>
        <taxon>Populus</taxon>
    </lineage>
</organism>
<evidence type="ECO:0000313" key="3">
    <source>
        <dbReference type="Proteomes" id="UP000006729"/>
    </source>
</evidence>
<sequence length="113" mass="13172">MSFRVKTVISGQNRVHRVNTGQTMSTRKNPGGFHRFLRLIWPEKDRDRRLPPKLQVVDSRSSAINDRQDHHHKNPRHQIYQDRPSVVQKYRRKISPPPTVAARVPHAPPVAFS</sequence>
<dbReference type="EMBL" id="CM009290">
    <property type="protein sequence ID" value="PNT59730.1"/>
    <property type="molecule type" value="Genomic_DNA"/>
</dbReference>
<name>A0A2K2CCI8_POPTR</name>
<keyword evidence="3" id="KW-1185">Reference proteome</keyword>
<accession>A0A2K2CCI8</accession>
<evidence type="ECO:0000313" key="2">
    <source>
        <dbReference type="EMBL" id="PNT59730.1"/>
    </source>
</evidence>
<gene>
    <name evidence="2" type="ORF">POPTR_001G426800</name>
</gene>
<feature type="region of interest" description="Disordered" evidence="1">
    <location>
        <begin position="54"/>
        <end position="83"/>
    </location>
</feature>
<protein>
    <submittedName>
        <fullName evidence="2">Uncharacterized protein</fullName>
    </submittedName>
</protein>
<dbReference type="AlphaFoldDB" id="A0A2K2CCI8"/>
<reference evidence="2 3" key="1">
    <citation type="journal article" date="2006" name="Science">
        <title>The genome of black cottonwood, Populus trichocarpa (Torr. &amp; Gray).</title>
        <authorList>
            <person name="Tuskan G.A."/>
            <person name="Difazio S."/>
            <person name="Jansson S."/>
            <person name="Bohlmann J."/>
            <person name="Grigoriev I."/>
            <person name="Hellsten U."/>
            <person name="Putnam N."/>
            <person name="Ralph S."/>
            <person name="Rombauts S."/>
            <person name="Salamov A."/>
            <person name="Schein J."/>
            <person name="Sterck L."/>
            <person name="Aerts A."/>
            <person name="Bhalerao R.R."/>
            <person name="Bhalerao R.P."/>
            <person name="Blaudez D."/>
            <person name="Boerjan W."/>
            <person name="Brun A."/>
            <person name="Brunner A."/>
            <person name="Busov V."/>
            <person name="Campbell M."/>
            <person name="Carlson J."/>
            <person name="Chalot M."/>
            <person name="Chapman J."/>
            <person name="Chen G.L."/>
            <person name="Cooper D."/>
            <person name="Coutinho P.M."/>
            <person name="Couturier J."/>
            <person name="Covert S."/>
            <person name="Cronk Q."/>
            <person name="Cunningham R."/>
            <person name="Davis J."/>
            <person name="Degroeve S."/>
            <person name="Dejardin A."/>
            <person name="Depamphilis C."/>
            <person name="Detter J."/>
            <person name="Dirks B."/>
            <person name="Dubchak I."/>
            <person name="Duplessis S."/>
            <person name="Ehlting J."/>
            <person name="Ellis B."/>
            <person name="Gendler K."/>
            <person name="Goodstein D."/>
            <person name="Gribskov M."/>
            <person name="Grimwood J."/>
            <person name="Groover A."/>
            <person name="Gunter L."/>
            <person name="Hamberger B."/>
            <person name="Heinze B."/>
            <person name="Helariutta Y."/>
            <person name="Henrissat B."/>
            <person name="Holligan D."/>
            <person name="Holt R."/>
            <person name="Huang W."/>
            <person name="Islam-Faridi N."/>
            <person name="Jones S."/>
            <person name="Jones-Rhoades M."/>
            <person name="Jorgensen R."/>
            <person name="Joshi C."/>
            <person name="Kangasjarvi J."/>
            <person name="Karlsson J."/>
            <person name="Kelleher C."/>
            <person name="Kirkpatrick R."/>
            <person name="Kirst M."/>
            <person name="Kohler A."/>
            <person name="Kalluri U."/>
            <person name="Larimer F."/>
            <person name="Leebens-Mack J."/>
            <person name="Leple J.C."/>
            <person name="Locascio P."/>
            <person name="Lou Y."/>
            <person name="Lucas S."/>
            <person name="Martin F."/>
            <person name="Montanini B."/>
            <person name="Napoli C."/>
            <person name="Nelson D.R."/>
            <person name="Nelson C."/>
            <person name="Nieminen K."/>
            <person name="Nilsson O."/>
            <person name="Pereda V."/>
            <person name="Peter G."/>
            <person name="Philippe R."/>
            <person name="Pilate G."/>
            <person name="Poliakov A."/>
            <person name="Razumovskaya J."/>
            <person name="Richardson P."/>
            <person name="Rinaldi C."/>
            <person name="Ritland K."/>
            <person name="Rouze P."/>
            <person name="Ryaboy D."/>
            <person name="Schmutz J."/>
            <person name="Schrader J."/>
            <person name="Segerman B."/>
            <person name="Shin H."/>
            <person name="Siddiqui A."/>
            <person name="Sterky F."/>
            <person name="Terry A."/>
            <person name="Tsai C.J."/>
            <person name="Uberbacher E."/>
            <person name="Unneberg P."/>
            <person name="Vahala J."/>
            <person name="Wall K."/>
            <person name="Wessler S."/>
            <person name="Yang G."/>
            <person name="Yin T."/>
            <person name="Douglas C."/>
            <person name="Marra M."/>
            <person name="Sandberg G."/>
            <person name="Van de Peer Y."/>
            <person name="Rokhsar D."/>
        </authorList>
    </citation>
    <scope>NUCLEOTIDE SEQUENCE [LARGE SCALE GENOMIC DNA]</scope>
    <source>
        <strain evidence="3">cv. Nisqually</strain>
    </source>
</reference>